<feature type="transmembrane region" description="Helical" evidence="5">
    <location>
        <begin position="70"/>
        <end position="98"/>
    </location>
</feature>
<dbReference type="PANTHER" id="PTHR35371">
    <property type="entry name" value="INNER MEMBRANE PROTEIN"/>
    <property type="match status" value="1"/>
</dbReference>
<evidence type="ECO:0000256" key="5">
    <source>
        <dbReference type="SAM" id="Phobius"/>
    </source>
</evidence>
<feature type="transmembrane region" description="Helical" evidence="5">
    <location>
        <begin position="118"/>
        <end position="136"/>
    </location>
</feature>
<comment type="subcellular location">
    <subcellularLocation>
        <location evidence="1">Membrane</location>
    </subcellularLocation>
</comment>
<proteinExistence type="predicted"/>
<feature type="transmembrane region" description="Helical" evidence="5">
    <location>
        <begin position="6"/>
        <end position="24"/>
    </location>
</feature>
<organism evidence="6 7">
    <name type="scientific">Roseisalinus antarcticus</name>
    <dbReference type="NCBI Taxonomy" id="254357"/>
    <lineage>
        <taxon>Bacteria</taxon>
        <taxon>Pseudomonadati</taxon>
        <taxon>Pseudomonadota</taxon>
        <taxon>Alphaproteobacteria</taxon>
        <taxon>Rhodobacterales</taxon>
        <taxon>Roseobacteraceae</taxon>
        <taxon>Roseisalinus</taxon>
    </lineage>
</organism>
<dbReference type="Proteomes" id="UP000193900">
    <property type="component" value="Unassembled WGS sequence"/>
</dbReference>
<keyword evidence="4 5" id="KW-0472">Membrane</keyword>
<dbReference type="Gene3D" id="1.20.120.550">
    <property type="entry name" value="Membrane associated eicosanoid/glutathione metabolism-like domain"/>
    <property type="match status" value="1"/>
</dbReference>
<dbReference type="InterPro" id="IPR001129">
    <property type="entry name" value="Membr-assoc_MAPEG"/>
</dbReference>
<dbReference type="OrthoDB" id="7743618at2"/>
<evidence type="ECO:0000256" key="3">
    <source>
        <dbReference type="ARBA" id="ARBA00022989"/>
    </source>
</evidence>
<keyword evidence="3 5" id="KW-1133">Transmembrane helix</keyword>
<evidence type="ECO:0000313" key="7">
    <source>
        <dbReference type="Proteomes" id="UP000193900"/>
    </source>
</evidence>
<dbReference type="AlphaFoldDB" id="A0A1Y5RRW9"/>
<evidence type="ECO:0000313" key="6">
    <source>
        <dbReference type="EMBL" id="SLN22961.1"/>
    </source>
</evidence>
<reference evidence="6 7" key="1">
    <citation type="submission" date="2017-03" db="EMBL/GenBank/DDBJ databases">
        <authorList>
            <person name="Afonso C.L."/>
            <person name="Miller P.J."/>
            <person name="Scott M.A."/>
            <person name="Spackman E."/>
            <person name="Goraichik I."/>
            <person name="Dimitrov K.M."/>
            <person name="Suarez D.L."/>
            <person name="Swayne D.E."/>
        </authorList>
    </citation>
    <scope>NUCLEOTIDE SEQUENCE [LARGE SCALE GENOMIC DNA]</scope>
    <source>
        <strain evidence="6 7">CECT 7023</strain>
    </source>
</reference>
<dbReference type="InterPro" id="IPR023352">
    <property type="entry name" value="MAPEG-like_dom_sf"/>
</dbReference>
<dbReference type="GO" id="GO:0016020">
    <property type="term" value="C:membrane"/>
    <property type="evidence" value="ECO:0007669"/>
    <property type="project" value="UniProtKB-SubCell"/>
</dbReference>
<name>A0A1Y5RRW9_9RHOB</name>
<accession>A0A1Y5RRW9</accession>
<sequence>MTPELTVLTLAGLLQVVQFLLMSIPANRELGPAKTASPRDPQRLGTPLTEQMSVGTGRLYRALNNHFEGLILFTLAVVVVTLGETGNTLTAICAWAYLAARVAYVPAYYFGLSPWRSAIWMVGFLATTLMLLSSLLQSLF</sequence>
<dbReference type="Pfam" id="PF01124">
    <property type="entry name" value="MAPEG"/>
    <property type="match status" value="1"/>
</dbReference>
<keyword evidence="2 5" id="KW-0812">Transmembrane</keyword>
<dbReference type="EMBL" id="FWFZ01000002">
    <property type="protein sequence ID" value="SLN22961.1"/>
    <property type="molecule type" value="Genomic_DNA"/>
</dbReference>
<dbReference type="SUPFAM" id="SSF161084">
    <property type="entry name" value="MAPEG domain-like"/>
    <property type="match status" value="1"/>
</dbReference>
<keyword evidence="7" id="KW-1185">Reference proteome</keyword>
<evidence type="ECO:0000256" key="4">
    <source>
        <dbReference type="ARBA" id="ARBA00023136"/>
    </source>
</evidence>
<evidence type="ECO:0000256" key="2">
    <source>
        <dbReference type="ARBA" id="ARBA00022692"/>
    </source>
</evidence>
<dbReference type="PANTHER" id="PTHR35371:SF1">
    <property type="entry name" value="BLR7753 PROTEIN"/>
    <property type="match status" value="1"/>
</dbReference>
<dbReference type="RefSeq" id="WP_085877582.1">
    <property type="nucleotide sequence ID" value="NZ_FWFZ01000002.1"/>
</dbReference>
<protein>
    <submittedName>
        <fullName evidence="6">MAPEG family protein</fullName>
    </submittedName>
</protein>
<gene>
    <name evidence="6" type="ORF">ROA7023_00673</name>
</gene>
<evidence type="ECO:0000256" key="1">
    <source>
        <dbReference type="ARBA" id="ARBA00004370"/>
    </source>
</evidence>